<feature type="transmembrane region" description="Helical" evidence="1">
    <location>
        <begin position="160"/>
        <end position="181"/>
    </location>
</feature>
<keyword evidence="1" id="KW-0812">Transmembrane</keyword>
<name>A0A1Y4LK22_9FIRM</name>
<evidence type="ECO:0008006" key="4">
    <source>
        <dbReference type="Google" id="ProtNLM"/>
    </source>
</evidence>
<accession>A0A1Y4LK22</accession>
<dbReference type="Proteomes" id="UP000195897">
    <property type="component" value="Unassembled WGS sequence"/>
</dbReference>
<keyword evidence="1" id="KW-0472">Membrane</keyword>
<feature type="transmembrane region" description="Helical" evidence="1">
    <location>
        <begin position="133"/>
        <end position="153"/>
    </location>
</feature>
<protein>
    <recommendedName>
        <fullName evidence="4">Zinc ribbon domain-containing protein</fullName>
    </recommendedName>
</protein>
<reference evidence="3" key="1">
    <citation type="submission" date="2017-04" db="EMBL/GenBank/DDBJ databases">
        <title>Function of individual gut microbiota members based on whole genome sequencing of pure cultures obtained from chicken caecum.</title>
        <authorList>
            <person name="Medvecky M."/>
            <person name="Cejkova D."/>
            <person name="Polansky O."/>
            <person name="Karasova D."/>
            <person name="Kubasova T."/>
            <person name="Cizek A."/>
            <person name="Rychlik I."/>
        </authorList>
    </citation>
    <scope>NUCLEOTIDE SEQUENCE [LARGE SCALE GENOMIC DNA]</scope>
    <source>
        <strain evidence="3">An180</strain>
    </source>
</reference>
<dbReference type="RefSeq" id="WP_087369892.1">
    <property type="nucleotide sequence ID" value="NZ_NFKK01000001.1"/>
</dbReference>
<feature type="transmembrane region" description="Helical" evidence="1">
    <location>
        <begin position="77"/>
        <end position="96"/>
    </location>
</feature>
<evidence type="ECO:0000313" key="3">
    <source>
        <dbReference type="Proteomes" id="UP000195897"/>
    </source>
</evidence>
<evidence type="ECO:0000313" key="2">
    <source>
        <dbReference type="EMBL" id="OUP54482.1"/>
    </source>
</evidence>
<dbReference type="Pfam" id="PF19845">
    <property type="entry name" value="DUF6320"/>
    <property type="match status" value="1"/>
</dbReference>
<keyword evidence="1" id="KW-1133">Transmembrane helix</keyword>
<feature type="transmembrane region" description="Helical" evidence="1">
    <location>
        <begin position="52"/>
        <end position="71"/>
    </location>
</feature>
<gene>
    <name evidence="2" type="ORF">B5F17_00860</name>
</gene>
<organism evidence="2 3">
    <name type="scientific">Butyricicoccus pullicaecorum</name>
    <dbReference type="NCBI Taxonomy" id="501571"/>
    <lineage>
        <taxon>Bacteria</taxon>
        <taxon>Bacillati</taxon>
        <taxon>Bacillota</taxon>
        <taxon>Clostridia</taxon>
        <taxon>Eubacteriales</taxon>
        <taxon>Butyricicoccaceae</taxon>
        <taxon>Butyricicoccus</taxon>
    </lineage>
</organism>
<feature type="transmembrane region" description="Helical" evidence="1">
    <location>
        <begin position="187"/>
        <end position="209"/>
    </location>
</feature>
<sequence>MQYCPLCQVKVAGSKRCCPLCRGKLTGEPDPQSEIFPQVVAPYRRARVARRIITLCVLIVIACSIQVETIWHPSSNWPYLVIAASLCAWLAVMLGISRRRLLMQNLTAQALLFSILSVAWDIGTGWHAWSIEWVIPILLLGGVGVLLLLKLILRVPMVDAVGWIGVLSILGWIAPIVLMLLDKVQVKLPSMICSGGSFLTLVILVVFFHRYMRDEAARRFHL</sequence>
<dbReference type="AlphaFoldDB" id="A0A1Y4LK22"/>
<dbReference type="EMBL" id="NFKK01000001">
    <property type="protein sequence ID" value="OUP54482.1"/>
    <property type="molecule type" value="Genomic_DNA"/>
</dbReference>
<feature type="transmembrane region" description="Helical" evidence="1">
    <location>
        <begin position="108"/>
        <end position="127"/>
    </location>
</feature>
<proteinExistence type="predicted"/>
<evidence type="ECO:0000256" key="1">
    <source>
        <dbReference type="SAM" id="Phobius"/>
    </source>
</evidence>
<comment type="caution">
    <text evidence="2">The sequence shown here is derived from an EMBL/GenBank/DDBJ whole genome shotgun (WGS) entry which is preliminary data.</text>
</comment>
<dbReference type="InterPro" id="IPR046283">
    <property type="entry name" value="DUF6320"/>
</dbReference>